<reference evidence="1" key="1">
    <citation type="submission" date="2020-03" db="EMBL/GenBank/DDBJ databases">
        <title>The deep terrestrial virosphere.</title>
        <authorList>
            <person name="Holmfeldt K."/>
            <person name="Nilsson E."/>
            <person name="Simone D."/>
            <person name="Lopez-Fernandez M."/>
            <person name="Wu X."/>
            <person name="de Brujin I."/>
            <person name="Lundin D."/>
            <person name="Andersson A."/>
            <person name="Bertilsson S."/>
            <person name="Dopson M."/>
        </authorList>
    </citation>
    <scope>NUCLEOTIDE SEQUENCE</scope>
    <source>
        <strain evidence="2">MM415A00901</strain>
        <strain evidence="1">MM415B00267</strain>
    </source>
</reference>
<dbReference type="EMBL" id="MT142379">
    <property type="protein sequence ID" value="QJA79379.1"/>
    <property type="molecule type" value="Genomic_DNA"/>
</dbReference>
<name>A0A6M3JBI7_9ZZZZ</name>
<proteinExistence type="predicted"/>
<dbReference type="AlphaFoldDB" id="A0A6M3JBI7"/>
<protein>
    <submittedName>
        <fullName evidence="1">Uncharacterized protein</fullName>
    </submittedName>
</protein>
<evidence type="ECO:0000313" key="1">
    <source>
        <dbReference type="EMBL" id="QJA67183.1"/>
    </source>
</evidence>
<organism evidence="1">
    <name type="scientific">viral metagenome</name>
    <dbReference type="NCBI Taxonomy" id="1070528"/>
    <lineage>
        <taxon>unclassified sequences</taxon>
        <taxon>metagenomes</taxon>
        <taxon>organismal metagenomes</taxon>
    </lineage>
</organism>
<accession>A0A6M3JBI7</accession>
<evidence type="ECO:0000313" key="2">
    <source>
        <dbReference type="EMBL" id="QJA79379.1"/>
    </source>
</evidence>
<dbReference type="EMBL" id="MT141567">
    <property type="protein sequence ID" value="QJA67183.1"/>
    <property type="molecule type" value="Genomic_DNA"/>
</dbReference>
<sequence length="190" mass="22739">MKNILVGLKENKKIKKDESFFDMAQQLGFSKDLIKQSKAKNGKGIIITEQKIKDFLYKTHFKEHPKYIRRGISKFIPIDYVEYKTRENDIINYVFLITDDKYNKHYISTTWKENLIKEEKELPPRFVLDRIKEAKDIKRFDYLTIARVFSETKKQKAKLPDPFLLGRIKGCSDRFFLAQWDDDIYLDDII</sequence>
<gene>
    <name evidence="2" type="ORF">MM415A00901_0002</name>
    <name evidence="1" type="ORF">MM415B00267_0009</name>
</gene>